<evidence type="ECO:0000256" key="4">
    <source>
        <dbReference type="ARBA" id="ARBA00022801"/>
    </source>
</evidence>
<comment type="caution">
    <text evidence="11">The sequence shown here is derived from an EMBL/GenBank/DDBJ whole genome shotgun (WGS) entry which is preliminary data.</text>
</comment>
<evidence type="ECO:0000256" key="6">
    <source>
        <dbReference type="ARBA" id="ARBA00055396"/>
    </source>
</evidence>
<comment type="similarity">
    <text evidence="1 8">Belongs to the peptidase A1 family.</text>
</comment>
<keyword evidence="5" id="KW-0325">Glycoprotein</keyword>
<proteinExistence type="inferred from homology"/>
<dbReference type="PROSITE" id="PS00141">
    <property type="entry name" value="ASP_PROTEASE"/>
    <property type="match status" value="2"/>
</dbReference>
<evidence type="ECO:0000256" key="9">
    <source>
        <dbReference type="SAM" id="SignalP"/>
    </source>
</evidence>
<accession>A0A9P4MSD1</accession>
<gene>
    <name evidence="11" type="ORF">K461DRAFT_218709</name>
</gene>
<evidence type="ECO:0000256" key="8">
    <source>
        <dbReference type="RuleBase" id="RU000454"/>
    </source>
</evidence>
<dbReference type="FunFam" id="2.40.70.10:FF:000026">
    <property type="entry name" value="Endothiapepsin"/>
    <property type="match status" value="1"/>
</dbReference>
<dbReference type="GO" id="GO:0004190">
    <property type="term" value="F:aspartic-type endopeptidase activity"/>
    <property type="evidence" value="ECO:0007669"/>
    <property type="project" value="UniProtKB-KW"/>
</dbReference>
<evidence type="ECO:0000259" key="10">
    <source>
        <dbReference type="PROSITE" id="PS51767"/>
    </source>
</evidence>
<feature type="chain" id="PRO_5040452791" evidence="9">
    <location>
        <begin position="20"/>
        <end position="395"/>
    </location>
</feature>
<dbReference type="FunFam" id="2.40.70.10:FF:000024">
    <property type="entry name" value="Endothiapepsin"/>
    <property type="match status" value="1"/>
</dbReference>
<feature type="active site" evidence="7">
    <location>
        <position position="102"/>
    </location>
</feature>
<feature type="domain" description="Peptidase A1" evidence="10">
    <location>
        <begin position="86"/>
        <end position="392"/>
    </location>
</feature>
<comment type="function">
    <text evidence="6">Secreted aspartic endopeptidase that allows assimilation of proteinaceous substrates. The scissile peptide bond is attacked by a nucleophilic water molecule activated by two aspartic residues in the active site. Shows a broad primary substrate specificity. Favors hydrophobic residues at the P1 and P1' positions.</text>
</comment>
<keyword evidence="9" id="KW-0732">Signal</keyword>
<protein>
    <submittedName>
        <fullName evidence="11">Aspartic proteinase II-1</fullName>
    </submittedName>
</protein>
<dbReference type="PANTHER" id="PTHR47966:SF2">
    <property type="entry name" value="ASPERGILLOPEPSIN-1-RELATED"/>
    <property type="match status" value="1"/>
</dbReference>
<evidence type="ECO:0000256" key="1">
    <source>
        <dbReference type="ARBA" id="ARBA00007447"/>
    </source>
</evidence>
<keyword evidence="2 8" id="KW-0645">Protease</keyword>
<evidence type="ECO:0000256" key="7">
    <source>
        <dbReference type="PIRSR" id="PIRSR601461-1"/>
    </source>
</evidence>
<evidence type="ECO:0000256" key="2">
    <source>
        <dbReference type="ARBA" id="ARBA00022670"/>
    </source>
</evidence>
<organism evidence="11 12">
    <name type="scientific">Myriangium duriaei CBS 260.36</name>
    <dbReference type="NCBI Taxonomy" id="1168546"/>
    <lineage>
        <taxon>Eukaryota</taxon>
        <taxon>Fungi</taxon>
        <taxon>Dikarya</taxon>
        <taxon>Ascomycota</taxon>
        <taxon>Pezizomycotina</taxon>
        <taxon>Dothideomycetes</taxon>
        <taxon>Dothideomycetidae</taxon>
        <taxon>Myriangiales</taxon>
        <taxon>Myriangiaceae</taxon>
        <taxon>Myriangium</taxon>
    </lineage>
</organism>
<evidence type="ECO:0000256" key="3">
    <source>
        <dbReference type="ARBA" id="ARBA00022750"/>
    </source>
</evidence>
<keyword evidence="3 8" id="KW-0064">Aspartyl protease</keyword>
<dbReference type="InterPro" id="IPR021109">
    <property type="entry name" value="Peptidase_aspartic_dom_sf"/>
</dbReference>
<dbReference type="CDD" id="cd06097">
    <property type="entry name" value="Aspergillopepsin_like"/>
    <property type="match status" value="1"/>
</dbReference>
<evidence type="ECO:0000313" key="12">
    <source>
        <dbReference type="Proteomes" id="UP000799439"/>
    </source>
</evidence>
<dbReference type="EMBL" id="ML996081">
    <property type="protein sequence ID" value="KAF2157406.1"/>
    <property type="molecule type" value="Genomic_DNA"/>
</dbReference>
<sequence length="395" mass="41630">MHLPASLYIASTLAGIAVAVPANAHPKTFSIKQQKVTKDTKLVPAQHILRTYQKFNVKAPSQIKSAAAAAQTGSVAANNVPYDVAYISPVTIGSQTFNLDFDTGSSDLWVFGSGLSSSAQSGHTIYNPGSTASLLSGQTWSIGYGDGSGAKGVVYSDKVVVGGVTATKQAVEAATSVSSSFVQDTSNSGLLGLAFSNINTVRPTQQTTFFDSVKSSLAAQLFTTSLKKGAAGTYDFGYIDTSKYTGAISYVPISTRNGFWEFSAGNYTVGSTRFTGTIGEGIADTGTTLLYLPTKVVSNYYAQVKGATLSQKYGGWVFPCSTTLPNFLVNLGGTYFTLPGSYINFSYVSNTMCFGGMQPNTGIGFSIFGDIFLKSAFVIWDQTQSTPRLGFAKPT</sequence>
<dbReference type="InterPro" id="IPR001969">
    <property type="entry name" value="Aspartic_peptidase_AS"/>
</dbReference>
<dbReference type="InterPro" id="IPR033121">
    <property type="entry name" value="PEPTIDASE_A1"/>
</dbReference>
<dbReference type="SUPFAM" id="SSF50630">
    <property type="entry name" value="Acid proteases"/>
    <property type="match status" value="1"/>
</dbReference>
<name>A0A9P4MSD1_9PEZI</name>
<feature type="active site" evidence="7">
    <location>
        <position position="284"/>
    </location>
</feature>
<keyword evidence="4 8" id="KW-0378">Hydrolase</keyword>
<keyword evidence="12" id="KW-1185">Reference proteome</keyword>
<dbReference type="Proteomes" id="UP000799439">
    <property type="component" value="Unassembled WGS sequence"/>
</dbReference>
<evidence type="ECO:0000256" key="5">
    <source>
        <dbReference type="ARBA" id="ARBA00023180"/>
    </source>
</evidence>
<dbReference type="AlphaFoldDB" id="A0A9P4MSD1"/>
<dbReference type="Pfam" id="PF00026">
    <property type="entry name" value="Asp"/>
    <property type="match status" value="1"/>
</dbReference>
<dbReference type="PROSITE" id="PS51767">
    <property type="entry name" value="PEPTIDASE_A1"/>
    <property type="match status" value="1"/>
</dbReference>
<dbReference type="GO" id="GO:0006508">
    <property type="term" value="P:proteolysis"/>
    <property type="evidence" value="ECO:0007669"/>
    <property type="project" value="UniProtKB-KW"/>
</dbReference>
<dbReference type="Gene3D" id="2.40.70.10">
    <property type="entry name" value="Acid Proteases"/>
    <property type="match status" value="2"/>
</dbReference>
<evidence type="ECO:0000313" key="11">
    <source>
        <dbReference type="EMBL" id="KAF2157406.1"/>
    </source>
</evidence>
<dbReference type="InterPro" id="IPR001461">
    <property type="entry name" value="Aspartic_peptidase_A1"/>
</dbReference>
<dbReference type="PANTHER" id="PTHR47966">
    <property type="entry name" value="BETA-SITE APP-CLEAVING ENZYME, ISOFORM A-RELATED"/>
    <property type="match status" value="1"/>
</dbReference>
<dbReference type="InterPro" id="IPR034163">
    <property type="entry name" value="Aspergillopepsin-like_cat_dom"/>
</dbReference>
<reference evidence="11" key="1">
    <citation type="journal article" date="2020" name="Stud. Mycol.">
        <title>101 Dothideomycetes genomes: a test case for predicting lifestyles and emergence of pathogens.</title>
        <authorList>
            <person name="Haridas S."/>
            <person name="Albert R."/>
            <person name="Binder M."/>
            <person name="Bloem J."/>
            <person name="Labutti K."/>
            <person name="Salamov A."/>
            <person name="Andreopoulos B."/>
            <person name="Baker S."/>
            <person name="Barry K."/>
            <person name="Bills G."/>
            <person name="Bluhm B."/>
            <person name="Cannon C."/>
            <person name="Castanera R."/>
            <person name="Culley D."/>
            <person name="Daum C."/>
            <person name="Ezra D."/>
            <person name="Gonzalez J."/>
            <person name="Henrissat B."/>
            <person name="Kuo A."/>
            <person name="Liang C."/>
            <person name="Lipzen A."/>
            <person name="Lutzoni F."/>
            <person name="Magnuson J."/>
            <person name="Mondo S."/>
            <person name="Nolan M."/>
            <person name="Ohm R."/>
            <person name="Pangilinan J."/>
            <person name="Park H.-J."/>
            <person name="Ramirez L."/>
            <person name="Alfaro M."/>
            <person name="Sun H."/>
            <person name="Tritt A."/>
            <person name="Yoshinaga Y."/>
            <person name="Zwiers L.-H."/>
            <person name="Turgeon B."/>
            <person name="Goodwin S."/>
            <person name="Spatafora J."/>
            <person name="Crous P."/>
            <person name="Grigoriev I."/>
        </authorList>
    </citation>
    <scope>NUCLEOTIDE SEQUENCE</scope>
    <source>
        <strain evidence="11">CBS 260.36</strain>
    </source>
</reference>
<dbReference type="PRINTS" id="PR00792">
    <property type="entry name" value="PEPSIN"/>
</dbReference>
<feature type="signal peptide" evidence="9">
    <location>
        <begin position="1"/>
        <end position="19"/>
    </location>
</feature>
<dbReference type="OrthoDB" id="2747330at2759"/>